<feature type="transmembrane region" description="Helical" evidence="4">
    <location>
        <begin position="20"/>
        <end position="43"/>
    </location>
</feature>
<dbReference type="STRING" id="90262.A0A1X2ILS3"/>
<dbReference type="GO" id="GO:0016042">
    <property type="term" value="P:lipid catabolic process"/>
    <property type="evidence" value="ECO:0007669"/>
    <property type="project" value="UniProtKB-KW"/>
</dbReference>
<dbReference type="PANTHER" id="PTHR11005">
    <property type="entry name" value="LYSOSOMAL ACID LIPASE-RELATED"/>
    <property type="match status" value="1"/>
</dbReference>
<keyword evidence="4" id="KW-0812">Transmembrane</keyword>
<evidence type="ECO:0000313" key="6">
    <source>
        <dbReference type="EMBL" id="ORZ17953.1"/>
    </source>
</evidence>
<protein>
    <submittedName>
        <fullName evidence="6">Alpha/Beta hydrolase protein</fullName>
    </submittedName>
</protein>
<evidence type="ECO:0000259" key="5">
    <source>
        <dbReference type="Pfam" id="PF00561"/>
    </source>
</evidence>
<reference evidence="6 7" key="1">
    <citation type="submission" date="2016-07" db="EMBL/GenBank/DDBJ databases">
        <title>Pervasive Adenine N6-methylation of Active Genes in Fungi.</title>
        <authorList>
            <consortium name="DOE Joint Genome Institute"/>
            <person name="Mondo S.J."/>
            <person name="Dannebaum R.O."/>
            <person name="Kuo R.C."/>
            <person name="Labutti K."/>
            <person name="Haridas S."/>
            <person name="Kuo A."/>
            <person name="Salamov A."/>
            <person name="Ahrendt S.R."/>
            <person name="Lipzen A."/>
            <person name="Sullivan W."/>
            <person name="Andreopoulos W.B."/>
            <person name="Clum A."/>
            <person name="Lindquist E."/>
            <person name="Daum C."/>
            <person name="Ramamoorthy G.K."/>
            <person name="Gryganskyi A."/>
            <person name="Culley D."/>
            <person name="Magnuson J.K."/>
            <person name="James T.Y."/>
            <person name="O'Malley M.A."/>
            <person name="Stajich J.E."/>
            <person name="Spatafora J.W."/>
            <person name="Visel A."/>
            <person name="Grigoriev I.V."/>
        </authorList>
    </citation>
    <scope>NUCLEOTIDE SEQUENCE [LARGE SCALE GENOMIC DNA]</scope>
    <source>
        <strain evidence="6 7">NRRL 1336</strain>
    </source>
</reference>
<feature type="compositionally biased region" description="Basic residues" evidence="3">
    <location>
        <begin position="523"/>
        <end position="539"/>
    </location>
</feature>
<accession>A0A1X2ILS3</accession>
<dbReference type="AlphaFoldDB" id="A0A1X2ILS3"/>
<feature type="domain" description="AB hydrolase-1" evidence="5">
    <location>
        <begin position="166"/>
        <end position="465"/>
    </location>
</feature>
<gene>
    <name evidence="6" type="ORF">BCR42DRAFT_412837</name>
</gene>
<feature type="compositionally biased region" description="Acidic residues" evidence="3">
    <location>
        <begin position="497"/>
        <end position="507"/>
    </location>
</feature>
<organism evidence="6 7">
    <name type="scientific">Absidia repens</name>
    <dbReference type="NCBI Taxonomy" id="90262"/>
    <lineage>
        <taxon>Eukaryota</taxon>
        <taxon>Fungi</taxon>
        <taxon>Fungi incertae sedis</taxon>
        <taxon>Mucoromycota</taxon>
        <taxon>Mucoromycotina</taxon>
        <taxon>Mucoromycetes</taxon>
        <taxon>Mucorales</taxon>
        <taxon>Cunninghamellaceae</taxon>
        <taxon>Absidia</taxon>
    </lineage>
</organism>
<comment type="caution">
    <text evidence="6">The sequence shown here is derived from an EMBL/GenBank/DDBJ whole genome shotgun (WGS) entry which is preliminary data.</text>
</comment>
<dbReference type="InterPro" id="IPR000073">
    <property type="entry name" value="AB_hydrolase_1"/>
</dbReference>
<dbReference type="EMBL" id="MCGE01000009">
    <property type="protein sequence ID" value="ORZ17953.1"/>
    <property type="molecule type" value="Genomic_DNA"/>
</dbReference>
<sequence>MYLSIPILDRLTFRDSQNIVFTVVFFILESFIRIIVSVLPQFIIDLIDSFISAYFPWLSKLDKKPHVSALEYAETFEKMISFWGHYDYEQHLVRTKDDYLLCTHRLPSTRAHANSSTPFIINDKPILNDKGMNILDCLGKFASKRHHSEDDGDHRDGHKSNGNSKPVVLLYHGFLMSSEIWACNTDEYRNLPLLLTSLGYDVWLGNARGNKYSQEHLKLSANDVPFWNFSLNELAMYDLPDTVDYILETTGRKDLTYIGFSQGTALGFSSLSMNHELNKKINLFIALAPATTPIGLHHPLIDSFVKAAPSVVYLIFGRKMPLELAMFWQRMVSPPLFVRIIDTCVRFLFGWQGKNMSAEQKLVSYQHLYSPTSVKTLVHWFQIIRTGQFQMFDEMPSRLPFRRSASVTDHIPPKFPTRQITTPMALFYGGSDSLVNYDVLSADLPRPLAYIKSIDSWEHLDFIWATGIEDMVFPDIIHLLNHFNPPTRRHRHRKQNDDDDDDDDNDDNDSKNAVAAMWDHFTQHRSKSSNHHHHSSDQE</sequence>
<feature type="region of interest" description="Disordered" evidence="3">
    <location>
        <begin position="485"/>
        <end position="539"/>
    </location>
</feature>
<dbReference type="Gene3D" id="3.40.50.1820">
    <property type="entry name" value="alpha/beta hydrolase"/>
    <property type="match status" value="1"/>
</dbReference>
<dbReference type="InterPro" id="IPR029058">
    <property type="entry name" value="AB_hydrolase_fold"/>
</dbReference>
<evidence type="ECO:0000256" key="1">
    <source>
        <dbReference type="ARBA" id="ARBA00022963"/>
    </source>
</evidence>
<evidence type="ECO:0000256" key="4">
    <source>
        <dbReference type="SAM" id="Phobius"/>
    </source>
</evidence>
<evidence type="ECO:0000256" key="2">
    <source>
        <dbReference type="ARBA" id="ARBA00023098"/>
    </source>
</evidence>
<evidence type="ECO:0000256" key="3">
    <source>
        <dbReference type="SAM" id="MobiDB-lite"/>
    </source>
</evidence>
<dbReference type="Pfam" id="PF00561">
    <property type="entry name" value="Abhydrolase_1"/>
    <property type="match status" value="1"/>
</dbReference>
<keyword evidence="7" id="KW-1185">Reference proteome</keyword>
<keyword evidence="6" id="KW-0378">Hydrolase</keyword>
<dbReference type="SUPFAM" id="SSF53474">
    <property type="entry name" value="alpha/beta-Hydrolases"/>
    <property type="match status" value="1"/>
</dbReference>
<evidence type="ECO:0000313" key="7">
    <source>
        <dbReference type="Proteomes" id="UP000193560"/>
    </source>
</evidence>
<keyword evidence="4" id="KW-1133">Transmembrane helix</keyword>
<keyword evidence="4" id="KW-0472">Membrane</keyword>
<keyword evidence="2" id="KW-0443">Lipid metabolism</keyword>
<proteinExistence type="predicted"/>
<keyword evidence="1" id="KW-0442">Lipid degradation</keyword>
<dbReference type="GO" id="GO:0016787">
    <property type="term" value="F:hydrolase activity"/>
    <property type="evidence" value="ECO:0007669"/>
    <property type="project" value="UniProtKB-KW"/>
</dbReference>
<dbReference type="OrthoDB" id="9974421at2759"/>
<dbReference type="Proteomes" id="UP000193560">
    <property type="component" value="Unassembled WGS sequence"/>
</dbReference>
<name>A0A1X2ILS3_9FUNG</name>